<evidence type="ECO:0000259" key="2">
    <source>
        <dbReference type="SMART" id="SM00867"/>
    </source>
</evidence>
<keyword evidence="4" id="KW-1185">Reference proteome</keyword>
<dbReference type="SUPFAM" id="SSF101874">
    <property type="entry name" value="YceI-like"/>
    <property type="match status" value="1"/>
</dbReference>
<comment type="caution">
    <text evidence="3">The sequence shown here is derived from an EMBL/GenBank/DDBJ whole genome shotgun (WGS) entry which is preliminary data.</text>
</comment>
<reference evidence="3 4" key="1">
    <citation type="submission" date="2020-07" db="EMBL/GenBank/DDBJ databases">
        <title>Sequencing the genomes of 1000 actinobacteria strains.</title>
        <authorList>
            <person name="Klenk H.-P."/>
        </authorList>
    </citation>
    <scope>NUCLEOTIDE SEQUENCE [LARGE SCALE GENOMIC DNA]</scope>
    <source>
        <strain evidence="3 4">DSM 44442</strain>
    </source>
</reference>
<dbReference type="AlphaFoldDB" id="A0A7Z0EPR9"/>
<dbReference type="EMBL" id="JACCFS010000001">
    <property type="protein sequence ID" value="NYJ36026.1"/>
    <property type="molecule type" value="Genomic_DNA"/>
</dbReference>
<name>A0A7Z0EPR9_9ACTN</name>
<accession>A0A7Z0EPR9</accession>
<evidence type="ECO:0000313" key="4">
    <source>
        <dbReference type="Proteomes" id="UP000572051"/>
    </source>
</evidence>
<organism evidence="3 4">
    <name type="scientific">Nocardiopsis aegyptia</name>
    <dbReference type="NCBI Taxonomy" id="220378"/>
    <lineage>
        <taxon>Bacteria</taxon>
        <taxon>Bacillati</taxon>
        <taxon>Actinomycetota</taxon>
        <taxon>Actinomycetes</taxon>
        <taxon>Streptosporangiales</taxon>
        <taxon>Nocardiopsidaceae</taxon>
        <taxon>Nocardiopsis</taxon>
    </lineage>
</organism>
<dbReference type="InterPro" id="IPR007372">
    <property type="entry name" value="Lipid/polyisoprenoid-bd_YceI"/>
</dbReference>
<dbReference type="Proteomes" id="UP000572051">
    <property type="component" value="Unassembled WGS sequence"/>
</dbReference>
<evidence type="ECO:0000256" key="1">
    <source>
        <dbReference type="ARBA" id="ARBA00008812"/>
    </source>
</evidence>
<dbReference type="PANTHER" id="PTHR34406">
    <property type="entry name" value="PROTEIN YCEI"/>
    <property type="match status" value="1"/>
</dbReference>
<sequence>MTSAPPEVGPRPGTWHLDPLHSSLIFVAHYLRYGRVQGTFGRAEGQVVVAENPAESSVEVTLEAGSINTGVGARDAHLRSADFLDVDHHPEIHFVSTGFEQSRRGRYAFRLYGDLTIHGTTVPVALNAQWVGESPDYVSPEDTYGHFFSATTQISLSDFGVGLGSELPWGGTLVGENVDIVLEVRLQNQDPAPFLKQIGHAP</sequence>
<dbReference type="Gene3D" id="2.40.128.110">
    <property type="entry name" value="Lipid/polyisoprenoid-binding, YceI-like"/>
    <property type="match status" value="1"/>
</dbReference>
<dbReference type="Pfam" id="PF04264">
    <property type="entry name" value="YceI"/>
    <property type="match status" value="1"/>
</dbReference>
<evidence type="ECO:0000313" key="3">
    <source>
        <dbReference type="EMBL" id="NYJ36026.1"/>
    </source>
</evidence>
<protein>
    <submittedName>
        <fullName evidence="3">Polyisoprenoid-binding protein YceI</fullName>
    </submittedName>
</protein>
<dbReference type="PANTHER" id="PTHR34406:SF1">
    <property type="entry name" value="PROTEIN YCEI"/>
    <property type="match status" value="1"/>
</dbReference>
<comment type="similarity">
    <text evidence="1">Belongs to the UPF0312 family.</text>
</comment>
<gene>
    <name evidence="3" type="ORF">HNR10_003907</name>
</gene>
<proteinExistence type="inferred from homology"/>
<feature type="domain" description="Lipid/polyisoprenoid-binding YceI-like" evidence="2">
    <location>
        <begin position="14"/>
        <end position="187"/>
    </location>
</feature>
<dbReference type="InterPro" id="IPR036761">
    <property type="entry name" value="TTHA0802/YceI-like_sf"/>
</dbReference>
<dbReference type="SMART" id="SM00867">
    <property type="entry name" value="YceI"/>
    <property type="match status" value="1"/>
</dbReference>
<dbReference type="RefSeq" id="WP_179825629.1">
    <property type="nucleotide sequence ID" value="NZ_JACCFS010000001.1"/>
</dbReference>